<reference evidence="2 3" key="1">
    <citation type="submission" date="2024-09" db="EMBL/GenBank/DDBJ databases">
        <title>The Natural Products Discovery Center: Release of the First 8490 Sequenced Strains for Exploring Actinobacteria Biosynthetic Diversity.</title>
        <authorList>
            <person name="Kalkreuter E."/>
            <person name="Kautsar S.A."/>
            <person name="Yang D."/>
            <person name="Bader C.D."/>
            <person name="Teijaro C.N."/>
            <person name="Fluegel L."/>
            <person name="Davis C.M."/>
            <person name="Simpson J.R."/>
            <person name="Lauterbach L."/>
            <person name="Steele A.D."/>
            <person name="Gui C."/>
            <person name="Meng S."/>
            <person name="Li G."/>
            <person name="Viehrig K."/>
            <person name="Ye F."/>
            <person name="Su P."/>
            <person name="Kiefer A.F."/>
            <person name="Nichols A."/>
            <person name="Cepeda A.J."/>
            <person name="Yan W."/>
            <person name="Fan B."/>
            <person name="Jiang Y."/>
            <person name="Adhikari A."/>
            <person name="Zheng C.-J."/>
            <person name="Schuster L."/>
            <person name="Cowan T.M."/>
            <person name="Smanski M.J."/>
            <person name="Chevrette M.G."/>
            <person name="De Carvalho L.P.S."/>
            <person name="Shen B."/>
        </authorList>
    </citation>
    <scope>NUCLEOTIDE SEQUENCE [LARGE SCALE GENOMIC DNA]</scope>
    <source>
        <strain evidence="2 3">NPDC058348</strain>
    </source>
</reference>
<name>A0ABW6FYH9_9ACTN</name>
<dbReference type="InterPro" id="IPR038695">
    <property type="entry name" value="Saro_0823-like_sf"/>
</dbReference>
<gene>
    <name evidence="2" type="ORF">ACFWJN_29205</name>
</gene>
<dbReference type="RefSeq" id="WP_386720814.1">
    <property type="nucleotide sequence ID" value="NZ_JBHXIJ010000319.1"/>
</dbReference>
<dbReference type="Pfam" id="PF02643">
    <property type="entry name" value="DUF192"/>
    <property type="match status" value="1"/>
</dbReference>
<comment type="caution">
    <text evidence="2">The sequence shown here is derived from an EMBL/GenBank/DDBJ whole genome shotgun (WGS) entry which is preliminary data.</text>
</comment>
<accession>A0ABW6FYH9</accession>
<evidence type="ECO:0000313" key="3">
    <source>
        <dbReference type="Proteomes" id="UP001598448"/>
    </source>
</evidence>
<keyword evidence="3" id="KW-1185">Reference proteome</keyword>
<dbReference type="InterPro" id="IPR003795">
    <property type="entry name" value="DUF192"/>
</dbReference>
<feature type="region of interest" description="Disordered" evidence="1">
    <location>
        <begin position="1"/>
        <end position="29"/>
    </location>
</feature>
<dbReference type="Gene3D" id="2.60.120.1140">
    <property type="entry name" value="Protein of unknown function DUF192"/>
    <property type="match status" value="1"/>
</dbReference>
<evidence type="ECO:0000313" key="2">
    <source>
        <dbReference type="EMBL" id="MFD5103024.1"/>
    </source>
</evidence>
<protein>
    <submittedName>
        <fullName evidence="2">DUF192 domain-containing protein</fullName>
    </submittedName>
</protein>
<sequence>MGQWADGAGTLTVEDGGGGGGEASRSGPAPLAVPVEIAASRRARTRGLLGRDGIAGAMLLTPASSVHTLGMRFTLDVAYLDRHFRVVAVRKMPSGRLGLPRLRARHVLEAEAGALERWGVRRGIRVAVRVAATGGQARGRRG</sequence>
<organism evidence="2 3">
    <name type="scientific">Streptomyces albidochromogenes</name>
    <dbReference type="NCBI Taxonomy" id="329524"/>
    <lineage>
        <taxon>Bacteria</taxon>
        <taxon>Bacillati</taxon>
        <taxon>Actinomycetota</taxon>
        <taxon>Actinomycetes</taxon>
        <taxon>Kitasatosporales</taxon>
        <taxon>Streptomycetaceae</taxon>
        <taxon>Streptomyces</taxon>
    </lineage>
</organism>
<proteinExistence type="predicted"/>
<evidence type="ECO:0000256" key="1">
    <source>
        <dbReference type="SAM" id="MobiDB-lite"/>
    </source>
</evidence>
<dbReference type="EMBL" id="JBHXIJ010000319">
    <property type="protein sequence ID" value="MFD5103024.1"/>
    <property type="molecule type" value="Genomic_DNA"/>
</dbReference>
<dbReference type="Proteomes" id="UP001598448">
    <property type="component" value="Unassembled WGS sequence"/>
</dbReference>